<evidence type="ECO:0000313" key="2">
    <source>
        <dbReference type="EMBL" id="RUR50433.1"/>
    </source>
</evidence>
<feature type="transmembrane region" description="Helical" evidence="1">
    <location>
        <begin position="38"/>
        <end position="57"/>
    </location>
</feature>
<feature type="transmembrane region" description="Helical" evidence="1">
    <location>
        <begin position="69"/>
        <end position="88"/>
    </location>
</feature>
<reference evidence="2 3" key="1">
    <citation type="submission" date="2018-12" db="EMBL/GenBank/DDBJ databases">
        <title>three novel Halomonas strain isolated from plants.</title>
        <authorList>
            <person name="Sun C."/>
        </authorList>
    </citation>
    <scope>NUCLEOTIDE SEQUENCE [LARGE SCALE GENOMIC DNA]</scope>
    <source>
        <strain evidence="2 3">RC</strain>
    </source>
</reference>
<dbReference type="EMBL" id="RZHD01000001">
    <property type="protein sequence ID" value="RUR50433.1"/>
    <property type="molecule type" value="Genomic_DNA"/>
</dbReference>
<accession>A0A433LHJ2</accession>
<sequence>MQPKPYSAERVSVALGLCVVMLAALPRFMAGGHGTRQTLILMGVALVATAAVAQWRLLSVDERKQLPRLCARLVLMLIAGAAIMGLWHTLFTAWISWQVFISHAATCGLLIHAVSLWWGPKHQT</sequence>
<organism evidence="2 3">
    <name type="scientific">Vreelandella populi</name>
    <dbReference type="NCBI Taxonomy" id="2498858"/>
    <lineage>
        <taxon>Bacteria</taxon>
        <taxon>Pseudomonadati</taxon>
        <taxon>Pseudomonadota</taxon>
        <taxon>Gammaproteobacteria</taxon>
        <taxon>Oceanospirillales</taxon>
        <taxon>Halomonadaceae</taxon>
        <taxon>Vreelandella</taxon>
    </lineage>
</organism>
<dbReference type="RefSeq" id="WP_126951424.1">
    <property type="nucleotide sequence ID" value="NZ_RZHC01000007.1"/>
</dbReference>
<keyword evidence="1" id="KW-0812">Transmembrane</keyword>
<keyword evidence="3" id="KW-1185">Reference proteome</keyword>
<evidence type="ECO:0000313" key="3">
    <source>
        <dbReference type="Proteomes" id="UP000286912"/>
    </source>
</evidence>
<dbReference type="AlphaFoldDB" id="A0A433LHJ2"/>
<dbReference type="OrthoDB" id="6182972at2"/>
<dbReference type="Proteomes" id="UP000286912">
    <property type="component" value="Unassembled WGS sequence"/>
</dbReference>
<name>A0A433LHJ2_9GAMM</name>
<protein>
    <submittedName>
        <fullName evidence="2">Uncharacterized protein</fullName>
    </submittedName>
</protein>
<evidence type="ECO:0000256" key="1">
    <source>
        <dbReference type="SAM" id="Phobius"/>
    </source>
</evidence>
<keyword evidence="1" id="KW-1133">Transmembrane helix</keyword>
<keyword evidence="1" id="KW-0472">Membrane</keyword>
<comment type="caution">
    <text evidence="2">The sequence shown here is derived from an EMBL/GenBank/DDBJ whole genome shotgun (WGS) entry which is preliminary data.</text>
</comment>
<feature type="transmembrane region" description="Helical" evidence="1">
    <location>
        <begin position="12"/>
        <end position="32"/>
    </location>
</feature>
<proteinExistence type="predicted"/>
<gene>
    <name evidence="2" type="ORF">ELY37_00100</name>
</gene>
<feature type="transmembrane region" description="Helical" evidence="1">
    <location>
        <begin position="94"/>
        <end position="118"/>
    </location>
</feature>